<protein>
    <submittedName>
        <fullName evidence="2">NAD(P)-binding protein</fullName>
    </submittedName>
</protein>
<dbReference type="OrthoDB" id="2735536at2759"/>
<proteinExistence type="predicted"/>
<evidence type="ECO:0000259" key="1">
    <source>
        <dbReference type="Pfam" id="PF13460"/>
    </source>
</evidence>
<sequence>MSTKKQTVFLSGASGFIAQQIVKQLLDSKKFKVIGSVRSEEKANSLAENFKSPDLSFVYVKELADPTAFDEAFKEHGFEIDYVIHSASPVVFTADDVEKEIIIPAKNGSNVVFSESSWNPVTFEEGVNVDGCAYFYAKKSAEELVWKLAKENKVKFGVTSVCPSYVFGPQAFDVTAKKDVNFSAGIVTNYIKTTVNDSVGTGYYGFCIDVRDVARAHIEPLLNSEKFNDQRLYMVTGTYGEQYIVDTLNTIPELKGKIAVGTPHGDDDIQNRIAKCDNSKTRELLGFEFISVKQSIIDTAQQVLRASK</sequence>
<dbReference type="Gene3D" id="3.40.50.720">
    <property type="entry name" value="NAD(P)-binding Rossmann-like Domain"/>
    <property type="match status" value="2"/>
</dbReference>
<comment type="caution">
    <text evidence="2">The sequence shown here is derived from an EMBL/GenBank/DDBJ whole genome shotgun (WGS) entry which is preliminary data.</text>
</comment>
<reference evidence="3" key="1">
    <citation type="journal article" date="2016" name="Proc. Natl. Acad. Sci. U.S.A.">
        <title>Comparative genomics of biotechnologically important yeasts.</title>
        <authorList>
            <person name="Riley R."/>
            <person name="Haridas S."/>
            <person name="Wolfe K.H."/>
            <person name="Lopes M.R."/>
            <person name="Hittinger C.T."/>
            <person name="Goeker M."/>
            <person name="Salamov A.A."/>
            <person name="Wisecaver J.H."/>
            <person name="Long T.M."/>
            <person name="Calvey C.H."/>
            <person name="Aerts A.L."/>
            <person name="Barry K.W."/>
            <person name="Choi C."/>
            <person name="Clum A."/>
            <person name="Coughlan A.Y."/>
            <person name="Deshpande S."/>
            <person name="Douglass A.P."/>
            <person name="Hanson S.J."/>
            <person name="Klenk H.-P."/>
            <person name="LaButti K.M."/>
            <person name="Lapidus A."/>
            <person name="Lindquist E.A."/>
            <person name="Lipzen A.M."/>
            <person name="Meier-Kolthoff J.P."/>
            <person name="Ohm R.A."/>
            <person name="Otillar R.P."/>
            <person name="Pangilinan J.L."/>
            <person name="Peng Y."/>
            <person name="Rokas A."/>
            <person name="Rosa C.A."/>
            <person name="Scheuner C."/>
            <person name="Sibirny A.A."/>
            <person name="Slot J.C."/>
            <person name="Stielow J.B."/>
            <person name="Sun H."/>
            <person name="Kurtzman C.P."/>
            <person name="Blackwell M."/>
            <person name="Grigoriev I.V."/>
            <person name="Jeffries T.W."/>
        </authorList>
    </citation>
    <scope>NUCLEOTIDE SEQUENCE [LARGE SCALE GENOMIC DNA]</scope>
    <source>
        <strain evidence="3">NRRL Y-1626</strain>
    </source>
</reference>
<keyword evidence="3" id="KW-1185">Reference proteome</keyword>
<dbReference type="PANTHER" id="PTHR48079:SF6">
    <property type="entry name" value="NAD(P)-BINDING DOMAIN-CONTAINING PROTEIN-RELATED"/>
    <property type="match status" value="1"/>
</dbReference>
<name>A0A1B7TCC0_9ASCO</name>
<dbReference type="InterPro" id="IPR016040">
    <property type="entry name" value="NAD(P)-bd_dom"/>
</dbReference>
<evidence type="ECO:0000313" key="2">
    <source>
        <dbReference type="EMBL" id="OBA26368.1"/>
    </source>
</evidence>
<dbReference type="InterPro" id="IPR036291">
    <property type="entry name" value="NAD(P)-bd_dom_sf"/>
</dbReference>
<feature type="domain" description="NAD(P)-binding" evidence="1">
    <location>
        <begin position="12"/>
        <end position="76"/>
    </location>
</feature>
<dbReference type="InterPro" id="IPR051783">
    <property type="entry name" value="NAD(P)-dependent_oxidoreduct"/>
</dbReference>
<evidence type="ECO:0000313" key="3">
    <source>
        <dbReference type="Proteomes" id="UP000092321"/>
    </source>
</evidence>
<dbReference type="Proteomes" id="UP000092321">
    <property type="component" value="Unassembled WGS sequence"/>
</dbReference>
<accession>A0A1B7TCC0</accession>
<dbReference type="PANTHER" id="PTHR48079">
    <property type="entry name" value="PROTEIN YEEZ"/>
    <property type="match status" value="1"/>
</dbReference>
<dbReference type="AlphaFoldDB" id="A0A1B7TCC0"/>
<dbReference type="SUPFAM" id="SSF51735">
    <property type="entry name" value="NAD(P)-binding Rossmann-fold domains"/>
    <property type="match status" value="1"/>
</dbReference>
<dbReference type="Pfam" id="PF13460">
    <property type="entry name" value="NAD_binding_10"/>
    <property type="match status" value="1"/>
</dbReference>
<gene>
    <name evidence="2" type="ORF">HANVADRAFT_53237</name>
</gene>
<dbReference type="GO" id="GO:0004029">
    <property type="term" value="F:aldehyde dehydrogenase (NAD+) activity"/>
    <property type="evidence" value="ECO:0007669"/>
    <property type="project" value="TreeGrafter"/>
</dbReference>
<organism evidence="2 3">
    <name type="scientific">Hanseniaspora valbyensis NRRL Y-1626</name>
    <dbReference type="NCBI Taxonomy" id="766949"/>
    <lineage>
        <taxon>Eukaryota</taxon>
        <taxon>Fungi</taxon>
        <taxon>Dikarya</taxon>
        <taxon>Ascomycota</taxon>
        <taxon>Saccharomycotina</taxon>
        <taxon>Saccharomycetes</taxon>
        <taxon>Saccharomycodales</taxon>
        <taxon>Saccharomycodaceae</taxon>
        <taxon>Hanseniaspora</taxon>
    </lineage>
</organism>
<dbReference type="GO" id="GO:0005737">
    <property type="term" value="C:cytoplasm"/>
    <property type="evidence" value="ECO:0007669"/>
    <property type="project" value="TreeGrafter"/>
</dbReference>
<dbReference type="EMBL" id="LXPE01000019">
    <property type="protein sequence ID" value="OBA26368.1"/>
    <property type="molecule type" value="Genomic_DNA"/>
</dbReference>